<dbReference type="GO" id="GO:0009279">
    <property type="term" value="C:cell outer membrane"/>
    <property type="evidence" value="ECO:0007669"/>
    <property type="project" value="UniProtKB-SubCell"/>
</dbReference>
<dbReference type="PROSITE" id="PS52016">
    <property type="entry name" value="TONB_DEPENDENT_REC_3"/>
    <property type="match status" value="1"/>
</dbReference>
<dbReference type="Gene3D" id="2.170.130.10">
    <property type="entry name" value="TonB-dependent receptor, plug domain"/>
    <property type="match status" value="1"/>
</dbReference>
<dbReference type="SUPFAM" id="SSF56935">
    <property type="entry name" value="Porins"/>
    <property type="match status" value="1"/>
</dbReference>
<keyword evidence="6 7" id="KW-0998">Cell outer membrane</keyword>
<dbReference type="InterPro" id="IPR036942">
    <property type="entry name" value="Beta-barrel_TonB_sf"/>
</dbReference>
<keyword evidence="8" id="KW-0732">Signal</keyword>
<keyword evidence="11" id="KW-1185">Reference proteome</keyword>
<name>A0A8J6UEG0_9FLAO</name>
<keyword evidence="2 7" id="KW-0813">Transport</keyword>
<dbReference type="NCBIfam" id="TIGR04056">
    <property type="entry name" value="OMP_RagA_SusC"/>
    <property type="match status" value="1"/>
</dbReference>
<organism evidence="10 11">
    <name type="scientific">Aestuariibaculum sediminum</name>
    <dbReference type="NCBI Taxonomy" id="2770637"/>
    <lineage>
        <taxon>Bacteria</taxon>
        <taxon>Pseudomonadati</taxon>
        <taxon>Bacteroidota</taxon>
        <taxon>Flavobacteriia</taxon>
        <taxon>Flavobacteriales</taxon>
        <taxon>Flavobacteriaceae</taxon>
    </lineage>
</organism>
<evidence type="ECO:0000313" key="11">
    <source>
        <dbReference type="Proteomes" id="UP000600588"/>
    </source>
</evidence>
<reference evidence="10 11" key="1">
    <citation type="submission" date="2020-09" db="EMBL/GenBank/DDBJ databases">
        <title>TT11 complete genome.</title>
        <authorList>
            <person name="Wu Z."/>
        </authorList>
    </citation>
    <scope>NUCLEOTIDE SEQUENCE [LARGE SCALE GENOMIC DNA]</scope>
    <source>
        <strain evidence="10 11">TT11</strain>
    </source>
</reference>
<evidence type="ECO:0000256" key="6">
    <source>
        <dbReference type="ARBA" id="ARBA00023237"/>
    </source>
</evidence>
<comment type="caution">
    <text evidence="10">The sequence shown here is derived from an EMBL/GenBank/DDBJ whole genome shotgun (WGS) entry which is preliminary data.</text>
</comment>
<evidence type="ECO:0000256" key="3">
    <source>
        <dbReference type="ARBA" id="ARBA00022452"/>
    </source>
</evidence>
<dbReference type="Pfam" id="PF13715">
    <property type="entry name" value="CarbopepD_reg_2"/>
    <property type="match status" value="1"/>
</dbReference>
<keyword evidence="4 7" id="KW-0812">Transmembrane</keyword>
<evidence type="ECO:0000256" key="1">
    <source>
        <dbReference type="ARBA" id="ARBA00004571"/>
    </source>
</evidence>
<evidence type="ECO:0000256" key="5">
    <source>
        <dbReference type="ARBA" id="ARBA00023136"/>
    </source>
</evidence>
<keyword evidence="5 7" id="KW-0472">Membrane</keyword>
<dbReference type="Gene3D" id="2.40.170.20">
    <property type="entry name" value="TonB-dependent receptor, beta-barrel domain"/>
    <property type="match status" value="1"/>
</dbReference>
<proteinExistence type="inferred from homology"/>
<sequence>MKTKFSGILTLILAFVVQLTYAQQKTISGTVSDGSGLPLPGATVLVKGTTTGTSTDFDGNYFIEANQGDVLVFSFVGYATIEMTVGTSNTINVTLTEDAAALEEVVITAQGIRREKKALGYSVTTLKSESVEGKPEADIARVLNGKVAGVNVVGTSGLAGSGTNISIRGNVSITGNNQPLFVVNGVPFNTNTNAESNVTTGNGSSSASSRFLDLDPNNIESMSVLKGLSATVLYGDAGRNGVILITTKTGSADLIDKGFEISVDQSVFFNEISSLPDYQNTYGQGGDNTENVGFVGNWGANFNQNLTVRHHYNQPQFASSFPEYQGVFVDYQPFKNNVKDFFRAGLGRTTSINASKATENVSYNINFGDTDEEGYVPGNKIKRNNFGIGGSIKLSNKFTINGSFNFSTSSFSTPPVAADSGSGNFSIFFRTLFVPRNFDLMGLPYQDPVTGGNIYYRADQENPRWLVDNSKESIDVNRFYNSISTVFDISDNVNLTYRVGFDTYTEKQEFYINKGGVSSILAQNGFLKTSSGTNTIWDHSLIFGLKDIQIAENFGLNGTIGANLNSETYEKFGVASSGQVVFDFIDHNNFTTQSNTDPLGSSLDFKSVENTVGVYGSLSFDYSDFLYLTLAGRNDWSSTIEKANRSLFYPSAALSFLPTSVFPSMKGDFMNFLKLRVGYGTSAGFPGTYLTRPTLVLSTADFTTPTGTINTNSSSSLFPNPDLKAELHSEIEVGIETKLWKNKIDLEVSAYKRDSKDQILRKFLDPSTGFDQTFINAGRIETEGIEVTLGFDPFNNSDGFRWNSNFIFTASQNKVVELPGGDDVFIAGFSNLGNYAIEGQPLGVIKGSYTLRDDNGNYLINPNDGYIYDSSALGFDDQIIGDPNPDWKMTTINSFSYKGLTLSAQLEYTHGGDISSNTIGNLLRRGVTKDTEKREGTFIIPGYYGDPTTGEPLLDTNGNQIPNNIQLGANSIYFLNVLDPSDGGIYDASVIRLREVSLTYALPKSVLDSTPFGSMSISLLGQNMWYNAPNVPKYTNFDPETISTGVGNGAGLEFQTAPTSKKYGFSIKATF</sequence>
<dbReference type="InterPro" id="IPR039426">
    <property type="entry name" value="TonB-dep_rcpt-like"/>
</dbReference>
<dbReference type="InterPro" id="IPR037066">
    <property type="entry name" value="Plug_dom_sf"/>
</dbReference>
<dbReference type="InterPro" id="IPR023996">
    <property type="entry name" value="TonB-dep_OMP_SusC/RagA"/>
</dbReference>
<evidence type="ECO:0000256" key="4">
    <source>
        <dbReference type="ARBA" id="ARBA00022692"/>
    </source>
</evidence>
<evidence type="ECO:0000259" key="9">
    <source>
        <dbReference type="Pfam" id="PF07715"/>
    </source>
</evidence>
<dbReference type="SUPFAM" id="SSF49464">
    <property type="entry name" value="Carboxypeptidase regulatory domain-like"/>
    <property type="match status" value="1"/>
</dbReference>
<dbReference type="EMBL" id="JACVXB010000001">
    <property type="protein sequence ID" value="MBD0830701.1"/>
    <property type="molecule type" value="Genomic_DNA"/>
</dbReference>
<comment type="subcellular location">
    <subcellularLocation>
        <location evidence="1 7">Cell outer membrane</location>
        <topology evidence="1 7">Multi-pass membrane protein</topology>
    </subcellularLocation>
</comment>
<feature type="chain" id="PRO_5035322634" evidence="8">
    <location>
        <begin position="23"/>
        <end position="1071"/>
    </location>
</feature>
<accession>A0A8J6UEG0</accession>
<protein>
    <submittedName>
        <fullName evidence="10">SusC/RagA family TonB-linked outer membrane protein</fullName>
    </submittedName>
</protein>
<feature type="signal peptide" evidence="8">
    <location>
        <begin position="1"/>
        <end position="22"/>
    </location>
</feature>
<gene>
    <name evidence="10" type="ORF">ICJ83_01010</name>
</gene>
<evidence type="ECO:0000256" key="7">
    <source>
        <dbReference type="PROSITE-ProRule" id="PRU01360"/>
    </source>
</evidence>
<dbReference type="AlphaFoldDB" id="A0A8J6UEG0"/>
<dbReference type="InterPro" id="IPR012910">
    <property type="entry name" value="Plug_dom"/>
</dbReference>
<keyword evidence="3 7" id="KW-1134">Transmembrane beta strand</keyword>
<dbReference type="InterPro" id="IPR008969">
    <property type="entry name" value="CarboxyPept-like_regulatory"/>
</dbReference>
<evidence type="ECO:0000256" key="2">
    <source>
        <dbReference type="ARBA" id="ARBA00022448"/>
    </source>
</evidence>
<feature type="domain" description="TonB-dependent receptor plug" evidence="9">
    <location>
        <begin position="117"/>
        <end position="242"/>
    </location>
</feature>
<dbReference type="Pfam" id="PF07715">
    <property type="entry name" value="Plug"/>
    <property type="match status" value="1"/>
</dbReference>
<dbReference type="Proteomes" id="UP000600588">
    <property type="component" value="Unassembled WGS sequence"/>
</dbReference>
<evidence type="ECO:0000256" key="8">
    <source>
        <dbReference type="SAM" id="SignalP"/>
    </source>
</evidence>
<evidence type="ECO:0000313" key="10">
    <source>
        <dbReference type="EMBL" id="MBD0830701.1"/>
    </source>
</evidence>
<comment type="similarity">
    <text evidence="7">Belongs to the TonB-dependent receptor family.</text>
</comment>
<dbReference type="RefSeq" id="WP_188228493.1">
    <property type="nucleotide sequence ID" value="NZ_JACVXB010000001.1"/>
</dbReference>
<dbReference type="Gene3D" id="2.60.40.1120">
    <property type="entry name" value="Carboxypeptidase-like, regulatory domain"/>
    <property type="match status" value="1"/>
</dbReference>